<dbReference type="PANTHER" id="PTHR15836:SF4">
    <property type="entry name" value="PERIPHILIN-1"/>
    <property type="match status" value="1"/>
</dbReference>
<accession>A0A8C9THQ3</accession>
<feature type="region of interest" description="Disordered" evidence="1">
    <location>
        <begin position="81"/>
        <end position="134"/>
    </location>
</feature>
<feature type="compositionally biased region" description="Low complexity" evidence="1">
    <location>
        <begin position="121"/>
        <end position="134"/>
    </location>
</feature>
<evidence type="ECO:0000313" key="4">
    <source>
        <dbReference type="Proteomes" id="UP000694397"/>
    </source>
</evidence>
<dbReference type="InterPro" id="IPR057603">
    <property type="entry name" value="Periphilin-1_C"/>
</dbReference>
<evidence type="ECO:0000259" key="2">
    <source>
        <dbReference type="Pfam" id="PF25234"/>
    </source>
</evidence>
<feature type="compositionally biased region" description="Basic and acidic residues" evidence="1">
    <location>
        <begin position="7"/>
        <end position="31"/>
    </location>
</feature>
<dbReference type="GO" id="GO:0045892">
    <property type="term" value="P:negative regulation of DNA-templated transcription"/>
    <property type="evidence" value="ECO:0007669"/>
    <property type="project" value="InterPro"/>
</dbReference>
<sequence length="254" mass="29046">MSSSRQRGQDSHERRKKLSRETSEFKDERKPSRQSRSPSRVTAPFRPRFGERFFRPRFIKAGPFFRRPGFSFMFQRYRPPAGMKLQNRPPVGVAAPPLPSNQRTSINNTSKCSKGMSTDQKNSSKSSSAASKNKGMTSLSFTVHTSQFQEVLQEGDDSYSQQLPDCAARAAMRNRAVQQKRREIEEVYRQDCNIFGIVVKMLIAKDPSLEQPIQASFRENLQDIGLRCAEAMQQFIEEYDLLHPSPLSPSLFTK</sequence>
<dbReference type="GO" id="GO:0045814">
    <property type="term" value="P:negative regulation of gene expression, epigenetic"/>
    <property type="evidence" value="ECO:0007669"/>
    <property type="project" value="TreeGrafter"/>
</dbReference>
<dbReference type="Ensembl" id="ENSSFOT00015052979.1">
    <property type="protein sequence ID" value="ENSSFOP00015050016.1"/>
    <property type="gene ID" value="ENSSFOG00015025196.1"/>
</dbReference>
<dbReference type="RefSeq" id="XP_018616711.1">
    <property type="nucleotide sequence ID" value="XM_018761195.2"/>
</dbReference>
<dbReference type="RefSeq" id="XP_018616720.1">
    <property type="nucleotide sequence ID" value="XM_018761204.1"/>
</dbReference>
<keyword evidence="4" id="KW-1185">Reference proteome</keyword>
<dbReference type="KEGG" id="sfm:108939672"/>
<proteinExistence type="predicted"/>
<dbReference type="Proteomes" id="UP000694397">
    <property type="component" value="Chromosome 2"/>
</dbReference>
<dbReference type="GO" id="GO:0097355">
    <property type="term" value="P:protein localization to heterochromatin"/>
    <property type="evidence" value="ECO:0007669"/>
    <property type="project" value="TreeGrafter"/>
</dbReference>
<evidence type="ECO:0000313" key="3">
    <source>
        <dbReference type="Ensembl" id="ENSSFOP00015050016.1"/>
    </source>
</evidence>
<dbReference type="RefSeq" id="XP_018616730.1">
    <property type="nucleotide sequence ID" value="XM_018761214.2"/>
</dbReference>
<reference evidence="3 4" key="1">
    <citation type="submission" date="2019-04" db="EMBL/GenBank/DDBJ databases">
        <authorList>
            <consortium name="Wellcome Sanger Institute Data Sharing"/>
        </authorList>
    </citation>
    <scope>NUCLEOTIDE SEQUENCE [LARGE SCALE GENOMIC DNA]</scope>
</reference>
<reference evidence="3" key="3">
    <citation type="submission" date="2025-09" db="UniProtKB">
        <authorList>
            <consortium name="Ensembl"/>
        </authorList>
    </citation>
    <scope>IDENTIFICATION</scope>
</reference>
<feature type="region of interest" description="Disordered" evidence="1">
    <location>
        <begin position="1"/>
        <end position="47"/>
    </location>
</feature>
<organism evidence="3 4">
    <name type="scientific">Scleropages formosus</name>
    <name type="common">Asian bonytongue</name>
    <name type="synonym">Osteoglossum formosum</name>
    <dbReference type="NCBI Taxonomy" id="113540"/>
    <lineage>
        <taxon>Eukaryota</taxon>
        <taxon>Metazoa</taxon>
        <taxon>Chordata</taxon>
        <taxon>Craniata</taxon>
        <taxon>Vertebrata</taxon>
        <taxon>Euteleostomi</taxon>
        <taxon>Actinopterygii</taxon>
        <taxon>Neopterygii</taxon>
        <taxon>Teleostei</taxon>
        <taxon>Osteoglossocephala</taxon>
        <taxon>Osteoglossomorpha</taxon>
        <taxon>Osteoglossiformes</taxon>
        <taxon>Osteoglossidae</taxon>
        <taxon>Scleropages</taxon>
    </lineage>
</organism>
<dbReference type="GeneTree" id="ENSGT00390000016228"/>
<gene>
    <name evidence="3" type="primary">LOC108939672</name>
</gene>
<dbReference type="GeneID" id="108939672"/>
<feature type="domain" description="Periphilin-1 C-terminal" evidence="2">
    <location>
        <begin position="167"/>
        <end position="240"/>
    </location>
</feature>
<dbReference type="InterPro" id="IPR028851">
    <property type="entry name" value="Pphln1"/>
</dbReference>
<feature type="compositionally biased region" description="Low complexity" evidence="1">
    <location>
        <begin position="34"/>
        <end position="47"/>
    </location>
</feature>
<name>A0A8C9THQ3_SCLFO</name>
<dbReference type="Pfam" id="PF25234">
    <property type="entry name" value="Periphilin_C"/>
    <property type="match status" value="1"/>
</dbReference>
<protein>
    <submittedName>
        <fullName evidence="3">Periphilin-1-like</fullName>
    </submittedName>
</protein>
<reference evidence="3" key="2">
    <citation type="submission" date="2025-08" db="UniProtKB">
        <authorList>
            <consortium name="Ensembl"/>
        </authorList>
    </citation>
    <scope>IDENTIFICATION</scope>
</reference>
<feature type="compositionally biased region" description="Polar residues" evidence="1">
    <location>
        <begin position="100"/>
        <end position="120"/>
    </location>
</feature>
<dbReference type="AlphaFoldDB" id="A0A8C9THQ3"/>
<dbReference type="GO" id="GO:0005654">
    <property type="term" value="C:nucleoplasm"/>
    <property type="evidence" value="ECO:0007669"/>
    <property type="project" value="TreeGrafter"/>
</dbReference>
<dbReference type="PANTHER" id="PTHR15836">
    <property type="entry name" value="PERIPHILIN 1"/>
    <property type="match status" value="1"/>
</dbReference>
<evidence type="ECO:0000256" key="1">
    <source>
        <dbReference type="SAM" id="MobiDB-lite"/>
    </source>
</evidence>
<dbReference type="OrthoDB" id="8933311at2759"/>
<dbReference type="CDD" id="cd22896">
    <property type="entry name" value="periphilin-like"/>
    <property type="match status" value="1"/>
</dbReference>